<evidence type="ECO:0000313" key="2">
    <source>
        <dbReference type="Proteomes" id="UP000055048"/>
    </source>
</evidence>
<dbReference type="Proteomes" id="UP000055048">
    <property type="component" value="Unassembled WGS sequence"/>
</dbReference>
<evidence type="ECO:0000313" key="1">
    <source>
        <dbReference type="EMBL" id="KRX43248.1"/>
    </source>
</evidence>
<keyword evidence="2" id="KW-1185">Reference proteome</keyword>
<reference evidence="1 2" key="1">
    <citation type="submission" date="2015-01" db="EMBL/GenBank/DDBJ databases">
        <title>Evolution of Trichinella species and genotypes.</title>
        <authorList>
            <person name="Korhonen P.K."/>
            <person name="Edoardo P."/>
            <person name="Giuseppe L.R."/>
            <person name="Gasser R.B."/>
        </authorList>
    </citation>
    <scope>NUCLEOTIDE SEQUENCE [LARGE SCALE GENOMIC DNA]</scope>
    <source>
        <strain evidence="1">ISS417</strain>
    </source>
</reference>
<accession>A0A0V0TWK3</accession>
<protein>
    <submittedName>
        <fullName evidence="1">Uncharacterized protein</fullName>
    </submittedName>
</protein>
<dbReference type="EMBL" id="JYDJ01000124">
    <property type="protein sequence ID" value="KRX43248.1"/>
    <property type="molecule type" value="Genomic_DNA"/>
</dbReference>
<proteinExistence type="predicted"/>
<organism evidence="1 2">
    <name type="scientific">Trichinella murrelli</name>
    <dbReference type="NCBI Taxonomy" id="144512"/>
    <lineage>
        <taxon>Eukaryota</taxon>
        <taxon>Metazoa</taxon>
        <taxon>Ecdysozoa</taxon>
        <taxon>Nematoda</taxon>
        <taxon>Enoplea</taxon>
        <taxon>Dorylaimia</taxon>
        <taxon>Trichinellida</taxon>
        <taxon>Trichinellidae</taxon>
        <taxon>Trichinella</taxon>
    </lineage>
</organism>
<sequence length="163" mass="18704">MLSREMLCISCKLSQHRRKLASSAFLVILWPLDLFGNQLVPHCEQTWTLMVYQLLEEVLLSWVVALLDQSNLVGEAERLTDIRYICSIHQFAAAMLSNQKKKCTLSNFYFYSRHAKGLIARYSNGRHPYEATAVIPVLFSVRKSTAPLPFALFTRVVYSDTDK</sequence>
<dbReference type="STRING" id="144512.A0A0V0TWK3"/>
<name>A0A0V0TWK3_9BILA</name>
<dbReference type="AlphaFoldDB" id="A0A0V0TWK3"/>
<gene>
    <name evidence="1" type="ORF">T05_504</name>
</gene>
<comment type="caution">
    <text evidence="1">The sequence shown here is derived from an EMBL/GenBank/DDBJ whole genome shotgun (WGS) entry which is preliminary data.</text>
</comment>